<dbReference type="InterPro" id="IPR018810">
    <property type="entry name" value="UPF0662"/>
</dbReference>
<name>A0A1R1Y5W9_9FUNG</name>
<accession>A0A1R1Y5W9</accession>
<dbReference type="PANTHER" id="PTHR28086">
    <property type="entry name" value="UPF0662 PROTEIN YPL260W"/>
    <property type="match status" value="1"/>
</dbReference>
<evidence type="ECO:0000313" key="2">
    <source>
        <dbReference type="EMBL" id="OMJ22371.1"/>
    </source>
</evidence>
<organism evidence="2 3">
    <name type="scientific">Smittium culicis</name>
    <dbReference type="NCBI Taxonomy" id="133412"/>
    <lineage>
        <taxon>Eukaryota</taxon>
        <taxon>Fungi</taxon>
        <taxon>Fungi incertae sedis</taxon>
        <taxon>Zoopagomycota</taxon>
        <taxon>Kickxellomycotina</taxon>
        <taxon>Harpellomycetes</taxon>
        <taxon>Harpellales</taxon>
        <taxon>Legeriomycetaceae</taxon>
        <taxon>Smittium</taxon>
    </lineage>
</organism>
<reference evidence="2 3" key="1">
    <citation type="submission" date="2017-01" db="EMBL/GenBank/DDBJ databases">
        <authorList>
            <person name="Mah S.A."/>
            <person name="Swanson W.J."/>
            <person name="Moy G.W."/>
            <person name="Vacquier V.D."/>
        </authorList>
    </citation>
    <scope>NUCLEOTIDE SEQUENCE [LARGE SCALE GENOMIC DNA]</scope>
    <source>
        <strain evidence="2 3">GSMNP</strain>
    </source>
</reference>
<feature type="coiled-coil region" evidence="1">
    <location>
        <begin position="38"/>
        <end position="72"/>
    </location>
</feature>
<dbReference type="AlphaFoldDB" id="A0A1R1Y5W9"/>
<proteinExistence type="predicted"/>
<dbReference type="STRING" id="133412.A0A1R1Y5W9"/>
<evidence type="ECO:0000256" key="1">
    <source>
        <dbReference type="SAM" id="Coils"/>
    </source>
</evidence>
<dbReference type="Pfam" id="PF10303">
    <property type="entry name" value="DUF2408"/>
    <property type="match status" value="2"/>
</dbReference>
<dbReference type="EMBL" id="LSSN01000780">
    <property type="protein sequence ID" value="OMJ22371.1"/>
    <property type="molecule type" value="Genomic_DNA"/>
</dbReference>
<keyword evidence="3" id="KW-1185">Reference proteome</keyword>
<comment type="caution">
    <text evidence="2">The sequence shown here is derived from an EMBL/GenBank/DDBJ whole genome shotgun (WGS) entry which is preliminary data.</text>
</comment>
<dbReference type="OrthoDB" id="2011986at2759"/>
<dbReference type="PANTHER" id="PTHR28086:SF1">
    <property type="entry name" value="CU(2+) SUPPRESSING AND BLEOMYCIN SENSITIVE PROTEIN 1"/>
    <property type="match status" value="1"/>
</dbReference>
<dbReference type="GO" id="GO:0005634">
    <property type="term" value="C:nucleus"/>
    <property type="evidence" value="ECO:0007669"/>
    <property type="project" value="TreeGrafter"/>
</dbReference>
<gene>
    <name evidence="2" type="ORF">AYI70_g2914</name>
</gene>
<evidence type="ECO:0000313" key="3">
    <source>
        <dbReference type="Proteomes" id="UP000187283"/>
    </source>
</evidence>
<feature type="coiled-coil region" evidence="1">
    <location>
        <begin position="161"/>
        <end position="230"/>
    </location>
</feature>
<protein>
    <submittedName>
        <fullName evidence="2">UPF0662 protein</fullName>
    </submittedName>
</protein>
<keyword evidence="1" id="KW-0175">Coiled coil</keyword>
<sequence length="448" mass="51751">MNFEHNISDAEQLILENVISIRNRLAALRKDRQNFFKAEDVIKIYEDLAAQVQALQKTRESEKNTADDFSNRVDIVLDDCFQLISLFYMALGKNFEIPATYVQLVTIKQNIELFAENGAYTEEDLLPYKERLAEIGHIIKNSEYSQNQIYNPELELVAKKLRQNNKSLEVLEDSIKKISDELIPIFSRLVTLKQRLMAVTAACNGKAMENKEAAKEAKEYQRELIEIDELRINNKFYNSDNTLAEGQALVVGLLEQCFDMVHDLLAEGEAVCDDMKPLYERLLETKQQLEKLLITRRWALRETDLWSFQVQLQDIDAIRNNGQFLDQDGEPFPSQTQAVLNFLLHKCYRILYKLMSSSEPIAESLLPIHNQLLTLRKCLVEIKKYGGPLSAREMYPYQMKLFSIDSLRVGGRFLDDDKNVPEGQGIIMSLLSECYDIMHELISNEVEE</sequence>
<dbReference type="GO" id="GO:0005737">
    <property type="term" value="C:cytoplasm"/>
    <property type="evidence" value="ECO:0007669"/>
    <property type="project" value="TreeGrafter"/>
</dbReference>
<dbReference type="Proteomes" id="UP000187283">
    <property type="component" value="Unassembled WGS sequence"/>
</dbReference>